<dbReference type="PANTHER" id="PTHR23084:SF263">
    <property type="entry name" value="MORN REPEAT-CONTAINING PROTEIN 1"/>
    <property type="match status" value="1"/>
</dbReference>
<keyword evidence="1" id="KW-0677">Repeat</keyword>
<accession>A0A941DJ77</accession>
<dbReference type="Pfam" id="PF02493">
    <property type="entry name" value="MORN"/>
    <property type="match status" value="14"/>
</dbReference>
<evidence type="ECO:0000313" key="4">
    <source>
        <dbReference type="Proteomes" id="UP000680067"/>
    </source>
</evidence>
<dbReference type="PANTHER" id="PTHR23084">
    <property type="entry name" value="PHOSPHATIDYLINOSITOL-4-PHOSPHATE 5-KINASE RELATED"/>
    <property type="match status" value="1"/>
</dbReference>
<organism evidence="3 4">
    <name type="scientific">Undibacterium luofuense</name>
    <dbReference type="NCBI Taxonomy" id="2828733"/>
    <lineage>
        <taxon>Bacteria</taxon>
        <taxon>Pseudomonadati</taxon>
        <taxon>Pseudomonadota</taxon>
        <taxon>Betaproteobacteria</taxon>
        <taxon>Burkholderiales</taxon>
        <taxon>Oxalobacteraceae</taxon>
        <taxon>Undibacterium</taxon>
    </lineage>
</organism>
<dbReference type="Gene3D" id="2.20.110.10">
    <property type="entry name" value="Histone H3 K4-specific methyltransferase SET7/9 N-terminal domain"/>
    <property type="match status" value="5"/>
</dbReference>
<reference evidence="3" key="1">
    <citation type="submission" date="2021-04" db="EMBL/GenBank/DDBJ databases">
        <title>novel species isolated from subtropical streams in China.</title>
        <authorList>
            <person name="Lu H."/>
        </authorList>
    </citation>
    <scope>NUCLEOTIDE SEQUENCE</scope>
    <source>
        <strain evidence="3">LFS511W</strain>
    </source>
</reference>
<evidence type="ECO:0000256" key="1">
    <source>
        <dbReference type="ARBA" id="ARBA00022737"/>
    </source>
</evidence>
<feature type="region of interest" description="Disordered" evidence="2">
    <location>
        <begin position="296"/>
        <end position="379"/>
    </location>
</feature>
<dbReference type="RefSeq" id="WP_212687088.1">
    <property type="nucleotide sequence ID" value="NZ_JAGSPN010000003.1"/>
</dbReference>
<sequence length="1052" mass="112282">MKYLLMSLVSIPALVSGREMLAQETQGAMVPAIVSGVVTDKKVFPDGSEYTGELQNGKRHGKGVAVWPDGLRYEGEWQDDKRHGHGKSSNKGESYTGEYRNDLKNGVGRYVWTNGSSYEGEFRNGLAHGFGVMLNARGLRYEGEMENGKENGYGWTEVTAANAISLDIEKTFLGVSTGAYERITLGVGDTYSSMHRNGSFVDSGWFVEKNGKRQQTKRLDYGIIKLTGDSTEPTELTSNVAKTRQAAQDAQRRATEQVAKTQSILQQIQPAGNGSNMQVALLPPVPVNPRLAYTATAQTPQAAPPESRAVGQGSEASVSKQGSGGSSVAPAANQADTLTAVTTSTVTSTSSNANPVKPVTMSTPANTTVTAPGKPLRYPDGSSYTGGLLNGKRHGTGTMVWPDGDSYSGEFQHDQKQGNGRYGFADGSFLLGQWQNNQFSGLGIAAFKDGTHYEGEWQNGEKHGYGRITLASGKTYTGEFRKDKLEGWGRAVQADGSRTDAKWTKDAPDGVAVFVWPNGAIDDQVLRAGFIRSEVRRQPGAVPAKSVQALNEQIEKAVQAALTASKRATEQANSAQAVAKSVNPAITPVAAFQSVTPAIVAAPNSVPAPAPVVAARTEAVPPVTAPVQKSVQQTEINGKKVFGAEVGKAQQGVYEGALMNGVRHGYGVMAFNDGRRYEGEWSNDQFNGYGELIRANGIPVYVGEWKDGHYHGKGRATYGPNGNVEWREGDWDYGQPSGRSVWHQRNDGLEVLEIYNADGDRISEQVVTPAQRQGNNSSILAAAATALAQMRQKASVPDIVAAQQRGIAMAQQVQPRPALPSPQPVYNNTAPNTGRTAVPETSVLPPVKPVSPVAKPATNIPANTIPQAVSTATPVPAGNSQAVVHAPVSGNGAPDFVQDFNNRAAALKVSPANSVSATPAAKTQVSSGNVSQAANTVPAPVKGKDCQLPDGRNAPGNTAGWFDCEYEYKIVTVEGRWTGCESSRELALRWAQRGLESNGIEACWALGTGWNAVDTDKKMFQFPGYEQTPVCKDGKSWKAEITRAMAICRKHR</sequence>
<feature type="region of interest" description="Disordered" evidence="2">
    <location>
        <begin position="77"/>
        <end position="97"/>
    </location>
</feature>
<feature type="compositionally biased region" description="Low complexity" evidence="2">
    <location>
        <begin position="339"/>
        <end position="354"/>
    </location>
</feature>
<evidence type="ECO:0000313" key="3">
    <source>
        <dbReference type="EMBL" id="MBR7781743.1"/>
    </source>
</evidence>
<protein>
    <recommendedName>
        <fullName evidence="5">MORN repeat protein</fullName>
    </recommendedName>
</protein>
<dbReference type="SUPFAM" id="SSF82185">
    <property type="entry name" value="Histone H3 K4-specific methyltransferase SET7/9 N-terminal domain"/>
    <property type="match status" value="4"/>
</dbReference>
<dbReference type="InterPro" id="IPR003409">
    <property type="entry name" value="MORN"/>
</dbReference>
<feature type="region of interest" description="Disordered" evidence="2">
    <location>
        <begin position="920"/>
        <end position="952"/>
    </location>
</feature>
<feature type="compositionally biased region" description="Polar residues" evidence="2">
    <location>
        <begin position="920"/>
        <end position="935"/>
    </location>
</feature>
<name>A0A941DJ77_9BURK</name>
<dbReference type="AlphaFoldDB" id="A0A941DJ77"/>
<evidence type="ECO:0008006" key="5">
    <source>
        <dbReference type="Google" id="ProtNLM"/>
    </source>
</evidence>
<dbReference type="EMBL" id="JAGSPN010000003">
    <property type="protein sequence ID" value="MBR7781743.1"/>
    <property type="molecule type" value="Genomic_DNA"/>
</dbReference>
<dbReference type="SMART" id="SM00698">
    <property type="entry name" value="MORN"/>
    <property type="match status" value="12"/>
</dbReference>
<comment type="caution">
    <text evidence="3">The sequence shown here is derived from an EMBL/GenBank/DDBJ whole genome shotgun (WGS) entry which is preliminary data.</text>
</comment>
<keyword evidence="4" id="KW-1185">Reference proteome</keyword>
<proteinExistence type="predicted"/>
<gene>
    <name evidence="3" type="ORF">KDM89_06300</name>
</gene>
<feature type="compositionally biased region" description="Low complexity" evidence="2">
    <location>
        <begin position="296"/>
        <end position="305"/>
    </location>
</feature>
<dbReference type="Proteomes" id="UP000680067">
    <property type="component" value="Unassembled WGS sequence"/>
</dbReference>
<evidence type="ECO:0000256" key="2">
    <source>
        <dbReference type="SAM" id="MobiDB-lite"/>
    </source>
</evidence>
<feature type="compositionally biased region" description="Polar residues" evidence="2">
    <location>
        <begin position="360"/>
        <end position="370"/>
    </location>
</feature>